<dbReference type="GO" id="GO:0051301">
    <property type="term" value="P:cell division"/>
    <property type="evidence" value="ECO:0007669"/>
    <property type="project" value="UniProtKB-KW"/>
</dbReference>
<protein>
    <recommendedName>
        <fullName evidence="1">Anaphase-promoting complex subunit 4</fullName>
    </recommendedName>
</protein>
<reference evidence="9 10" key="1">
    <citation type="submission" date="2017-05" db="EMBL/GenBank/DDBJ databases">
        <title>Draft genome sequence of Elsinoe australis.</title>
        <authorList>
            <person name="Cheng Q."/>
        </authorList>
    </citation>
    <scope>NUCLEOTIDE SEQUENCE [LARGE SCALE GENOMIC DNA]</scope>
    <source>
        <strain evidence="9 10">NL1</strain>
    </source>
</reference>
<evidence type="ECO:0000313" key="10">
    <source>
        <dbReference type="Proteomes" id="UP000243723"/>
    </source>
</evidence>
<dbReference type="EMBL" id="NHZQ01000121">
    <property type="protein sequence ID" value="PSK51745.1"/>
    <property type="molecule type" value="Genomic_DNA"/>
</dbReference>
<dbReference type="GO" id="GO:0005680">
    <property type="term" value="C:anaphase-promoting complex"/>
    <property type="evidence" value="ECO:0007669"/>
    <property type="project" value="InterPro"/>
</dbReference>
<evidence type="ECO:0000256" key="6">
    <source>
        <dbReference type="SAM" id="MobiDB-lite"/>
    </source>
</evidence>
<dbReference type="InterPro" id="IPR024977">
    <property type="entry name" value="Apc4-like_WD40_dom"/>
</dbReference>
<accession>A0A2P7ZU52</accession>
<dbReference type="InterPro" id="IPR024789">
    <property type="entry name" value="APC4"/>
</dbReference>
<dbReference type="STRING" id="40998.A0A2P7ZU52"/>
<evidence type="ECO:0000256" key="3">
    <source>
        <dbReference type="ARBA" id="ARBA00022776"/>
    </source>
</evidence>
<organism evidence="9 10">
    <name type="scientific">Elsinoe australis</name>
    <dbReference type="NCBI Taxonomy" id="40998"/>
    <lineage>
        <taxon>Eukaryota</taxon>
        <taxon>Fungi</taxon>
        <taxon>Dikarya</taxon>
        <taxon>Ascomycota</taxon>
        <taxon>Pezizomycotina</taxon>
        <taxon>Dothideomycetes</taxon>
        <taxon>Dothideomycetidae</taxon>
        <taxon>Myriangiales</taxon>
        <taxon>Elsinoaceae</taxon>
        <taxon>Elsinoe</taxon>
    </lineage>
</organism>
<evidence type="ECO:0000259" key="8">
    <source>
        <dbReference type="Pfam" id="PF12896"/>
    </source>
</evidence>
<feature type="region of interest" description="Disordered" evidence="6">
    <location>
        <begin position="788"/>
        <end position="810"/>
    </location>
</feature>
<evidence type="ECO:0000256" key="2">
    <source>
        <dbReference type="ARBA" id="ARBA00022618"/>
    </source>
</evidence>
<keyword evidence="10" id="KW-1185">Reference proteome</keyword>
<dbReference type="GO" id="GO:0070979">
    <property type="term" value="P:protein K11-linked ubiquitination"/>
    <property type="evidence" value="ECO:0007669"/>
    <property type="project" value="TreeGrafter"/>
</dbReference>
<keyword evidence="2" id="KW-0132">Cell division</keyword>
<dbReference type="SUPFAM" id="SSF50978">
    <property type="entry name" value="WD40 repeat-like"/>
    <property type="match status" value="1"/>
</dbReference>
<dbReference type="PANTHER" id="PTHR13260">
    <property type="entry name" value="ANAPHASE PROMOTING COMPLEX SUBUNIT 4 APC4"/>
    <property type="match status" value="1"/>
</dbReference>
<dbReference type="InterPro" id="IPR024790">
    <property type="entry name" value="APC4_long_dom"/>
</dbReference>
<feature type="domain" description="Anaphase-promoting complex subunit 4 long" evidence="8">
    <location>
        <begin position="300"/>
        <end position="494"/>
    </location>
</feature>
<evidence type="ECO:0000259" key="7">
    <source>
        <dbReference type="Pfam" id="PF12894"/>
    </source>
</evidence>
<dbReference type="OrthoDB" id="10266042at2759"/>
<comment type="caution">
    <text evidence="9">The sequence shown here is derived from an EMBL/GenBank/DDBJ whole genome shotgun (WGS) entry which is preliminary data.</text>
</comment>
<feature type="compositionally biased region" description="Low complexity" evidence="6">
    <location>
        <begin position="126"/>
        <end position="135"/>
    </location>
</feature>
<dbReference type="InterPro" id="IPR036322">
    <property type="entry name" value="WD40_repeat_dom_sf"/>
</dbReference>
<sequence>MPRVLPTLAEQHLTEVIRPNDLKYDGRTDLIAVITEAGIVVVYRLGGQNAFHIEADDLSGQPTCLSWARKGELLLIGNDSGLVDLLYTRTGKVTLGRERHAGRDGDLVVNGIGTHVSSIDFGDAESQSSPPSTSSKQNGTELSVEEWFEQISLDGTSTQPMTKHHQLLESLPRALATMTPSDVLPRLSAISPPSKAGPGMPTPVIRSAQRDLHILLNKRASHNLEGVEVTFVSLQNGAVDSSIGELFDHTFPIKELPEEHEFVRHCTDPHSGLHTILRCQTTGDEGNVRTLSPLALDLYQVPFATSGSVHTSTILSDATQLKLLDLYISQVIDTIVLDWNTLTSLPGRFIANINETLEEKQEGRLEQHFYQLLLTGHCSETVIEWLREELAERGHKRWDHAMTTFYHSVAQLLEVNLLPAMERCTLTASTLRGIASYYEGSKKFDVPPSFFSRIIEAVGRIQLLTHETMHILGQEERQFRAFSSWLRNRIDIAAAEPGSTAAVELAEREAMSTDVPKILSYLEGPFIGSKLQPLIGRKLQAAEIKSKLSSVDLSTQNTGDAIKRSRHSEEAASDVLYMPIHLADLQRQVEACSAQMKRWQSTTWLPPEKIILELDIMSTSMDIVMSSTSGSSSLSPTTIIVGFEEPHSPRLIVHSVSIKQESRSFSQQTTQETKTITMEDGSEAIDVKLLPDNSILVLLATEKGHSIALIPSAKIFQNDPSADTRISGAELEALTVHQFPGDDFEPRFLYLSDNPDRRNILVLDKTCQRWKIFRLSSDIVRNRAGLVGASGDESSRQNPFGLAGNDMAID</sequence>
<dbReference type="PANTHER" id="PTHR13260:SF0">
    <property type="entry name" value="ANAPHASE-PROMOTING COMPLEX SUBUNIT 4"/>
    <property type="match status" value="1"/>
</dbReference>
<evidence type="ECO:0000256" key="5">
    <source>
        <dbReference type="ARBA" id="ARBA00023306"/>
    </source>
</evidence>
<dbReference type="Proteomes" id="UP000243723">
    <property type="component" value="Unassembled WGS sequence"/>
</dbReference>
<evidence type="ECO:0000313" key="9">
    <source>
        <dbReference type="EMBL" id="PSK51745.1"/>
    </source>
</evidence>
<feature type="region of interest" description="Disordered" evidence="6">
    <location>
        <begin position="119"/>
        <end position="141"/>
    </location>
</feature>
<proteinExistence type="predicted"/>
<evidence type="ECO:0000256" key="4">
    <source>
        <dbReference type="ARBA" id="ARBA00022786"/>
    </source>
</evidence>
<dbReference type="GO" id="GO:0031145">
    <property type="term" value="P:anaphase-promoting complex-dependent catabolic process"/>
    <property type="evidence" value="ECO:0007669"/>
    <property type="project" value="InterPro"/>
</dbReference>
<name>A0A2P7ZU52_9PEZI</name>
<dbReference type="Pfam" id="PF12894">
    <property type="entry name" value="ANAPC4_WD40"/>
    <property type="match status" value="1"/>
</dbReference>
<feature type="domain" description="Anaphase-promoting complex subunit 4-like WD40" evidence="7">
    <location>
        <begin position="23"/>
        <end position="95"/>
    </location>
</feature>
<gene>
    <name evidence="9" type="ORF">B9Z65_3012</name>
</gene>
<keyword evidence="5" id="KW-0131">Cell cycle</keyword>
<dbReference type="GO" id="GO:0034399">
    <property type="term" value="C:nuclear periphery"/>
    <property type="evidence" value="ECO:0007669"/>
    <property type="project" value="TreeGrafter"/>
</dbReference>
<keyword evidence="4" id="KW-0833">Ubl conjugation pathway</keyword>
<dbReference type="AlphaFoldDB" id="A0A2P7ZU52"/>
<evidence type="ECO:0000256" key="1">
    <source>
        <dbReference type="ARBA" id="ARBA00016067"/>
    </source>
</evidence>
<keyword evidence="3" id="KW-0498">Mitosis</keyword>
<dbReference type="Pfam" id="PF12896">
    <property type="entry name" value="ANAPC4"/>
    <property type="match status" value="1"/>
</dbReference>